<accession>A0A8S2S404</accession>
<comment type="caution">
    <text evidence="4">The sequence shown here is derived from an EMBL/GenBank/DDBJ whole genome shotgun (WGS) entry which is preliminary data.</text>
</comment>
<evidence type="ECO:0000259" key="3">
    <source>
        <dbReference type="Pfam" id="PF01055"/>
    </source>
</evidence>
<sequence>SYGDIDYFRKRLDFTWNTEDFNGLPEYIDWLHEKGMKFITILDPAIDSDEKDYSVFDEGQKADIWIKWPARKNVQFNETGNRNMLGYVWPDGL</sequence>
<dbReference type="PANTHER" id="PTHR22762:SF133">
    <property type="entry name" value="P-TYPE DOMAIN-CONTAINING PROTEIN"/>
    <property type="match status" value="1"/>
</dbReference>
<organism evidence="4 5">
    <name type="scientific">Rotaria magnacalcarata</name>
    <dbReference type="NCBI Taxonomy" id="392030"/>
    <lineage>
        <taxon>Eukaryota</taxon>
        <taxon>Metazoa</taxon>
        <taxon>Spiralia</taxon>
        <taxon>Gnathifera</taxon>
        <taxon>Rotifera</taxon>
        <taxon>Eurotatoria</taxon>
        <taxon>Bdelloidea</taxon>
        <taxon>Philodinida</taxon>
        <taxon>Philodinidae</taxon>
        <taxon>Rotaria</taxon>
    </lineage>
</organism>
<keyword evidence="2" id="KW-0378">Hydrolase</keyword>
<comment type="similarity">
    <text evidence="1 2">Belongs to the glycosyl hydrolase 31 family.</text>
</comment>
<proteinExistence type="inferred from homology"/>
<dbReference type="PANTHER" id="PTHR22762">
    <property type="entry name" value="ALPHA-GLUCOSIDASE"/>
    <property type="match status" value="1"/>
</dbReference>
<dbReference type="SUPFAM" id="SSF51445">
    <property type="entry name" value="(Trans)glycosidases"/>
    <property type="match status" value="1"/>
</dbReference>
<dbReference type="InterPro" id="IPR000322">
    <property type="entry name" value="Glyco_hydro_31_TIM"/>
</dbReference>
<feature type="domain" description="Glycoside hydrolase family 31 TIM barrel" evidence="3">
    <location>
        <begin position="2"/>
        <end position="80"/>
    </location>
</feature>
<reference evidence="4" key="1">
    <citation type="submission" date="2021-02" db="EMBL/GenBank/DDBJ databases">
        <authorList>
            <person name="Nowell W R."/>
        </authorList>
    </citation>
    <scope>NUCLEOTIDE SEQUENCE</scope>
</reference>
<protein>
    <recommendedName>
        <fullName evidence="3">Glycoside hydrolase family 31 TIM barrel domain-containing protein</fullName>
    </recommendedName>
</protein>
<keyword evidence="2" id="KW-0326">Glycosidase</keyword>
<dbReference type="AlphaFoldDB" id="A0A8S2S404"/>
<gene>
    <name evidence="4" type="ORF">SMN809_LOCUS21702</name>
</gene>
<dbReference type="GO" id="GO:0005975">
    <property type="term" value="P:carbohydrate metabolic process"/>
    <property type="evidence" value="ECO:0007669"/>
    <property type="project" value="InterPro"/>
</dbReference>
<dbReference type="Proteomes" id="UP000676336">
    <property type="component" value="Unassembled WGS sequence"/>
</dbReference>
<evidence type="ECO:0000313" key="4">
    <source>
        <dbReference type="EMBL" id="CAF4196608.1"/>
    </source>
</evidence>
<evidence type="ECO:0000256" key="2">
    <source>
        <dbReference type="RuleBase" id="RU361185"/>
    </source>
</evidence>
<evidence type="ECO:0000256" key="1">
    <source>
        <dbReference type="ARBA" id="ARBA00007806"/>
    </source>
</evidence>
<dbReference type="GO" id="GO:0004558">
    <property type="term" value="F:alpha-1,4-glucosidase activity"/>
    <property type="evidence" value="ECO:0007669"/>
    <property type="project" value="TreeGrafter"/>
</dbReference>
<name>A0A8S2S404_9BILA</name>
<dbReference type="Gene3D" id="3.20.20.80">
    <property type="entry name" value="Glycosidases"/>
    <property type="match status" value="1"/>
</dbReference>
<evidence type="ECO:0000313" key="5">
    <source>
        <dbReference type="Proteomes" id="UP000676336"/>
    </source>
</evidence>
<dbReference type="Pfam" id="PF01055">
    <property type="entry name" value="Glyco_hydro_31_2nd"/>
    <property type="match status" value="1"/>
</dbReference>
<feature type="non-terminal residue" evidence="4">
    <location>
        <position position="1"/>
    </location>
</feature>
<dbReference type="InterPro" id="IPR017853">
    <property type="entry name" value="GH"/>
</dbReference>
<dbReference type="EMBL" id="CAJOBI010017773">
    <property type="protein sequence ID" value="CAF4196608.1"/>
    <property type="molecule type" value="Genomic_DNA"/>
</dbReference>